<evidence type="ECO:0000313" key="2">
    <source>
        <dbReference type="Proteomes" id="UP000315496"/>
    </source>
</evidence>
<dbReference type="EMBL" id="VDLU01000002">
    <property type="protein sequence ID" value="TNJ29006.1"/>
    <property type="molecule type" value="Genomic_DNA"/>
</dbReference>
<keyword evidence="2" id="KW-1185">Reference proteome</keyword>
<proteinExistence type="predicted"/>
<dbReference type="Proteomes" id="UP000315496">
    <property type="component" value="Chromosome 2"/>
</dbReference>
<sequence length="1097" mass="120653">MSLVAACRASQSGDYSGLDVLLRSLESREAFRAFATSLWQNLDAPDMVLFQGLNLLCIASQRDPRLYSLLRGDVMDLVRAGVELKAPHACSQLARLLAQTVTAALHVTELYDFLTSVCTLPLATNGFAGLLLEEIGTCLIRCPDILNNEALGAAIYKLVETLVGVILSLGGNAPEASDMTILTGLIKALVTYVRWRALSTGVRTGLEEETFFFLTASKPLIEVVPLLTPQLIHRVFCLSRLDNCLLNEACISFLTAMSTVTFPSSCIQTVFSFLLIAKLLCLPTIDPHAEGLDTLILRAEAKAQSPEQEAIVIALVENVILANGTSSTLKTLSFHPDAHMLLSFMLQLFLTTLVHDPQQAFSYFDNIAIIFHDVYRCGTLGRRLGSASTCIDLIPIVSQYAASFIQTLFSDISVFNGPIETVVLAERQALQMAVRTETYSKASAPAYGRNIIIVAESFGENMLALLRLCDMGDTPYEVDHTLWSNLPTYECIASQSTIHATSVQVLVLSTFFYALREAGNLDPVFAVEMTTSLLTLLSQIIIRCLEQIASTICNACFEALDFSFYLSLLSQYYMSLTRDSEYSERYLDCCDSKTLERLCTTLDRFLMMDLQASTSMSIGMIIEDVIFTICSGPLSRTLLNPNCLSCCLSPLACISASRNMARFYYTLPDVICADHTQYLSVYVKNYSMCMQNLAKGALKAPGSLAILDSLPIVTTDDHQAIRDDFGGYSLLLAVALTHTDPGVVERILDLLFLKLSVLIADDTLFSIVGMLHILLCLGLFFGGRVPCRLEKLDKLKKIAEYVLERIPMLLSLSPDATGGMSRDEYIQKYVNNGALTEPPVLRVLCRADMILMALHRLLAAAQVMTLREGPEANQKTRNDVLTSVVSTLVALADHIPLLTDEAADIYARTISGILESTTCHITKIDTYVILANVSRVIATRVESGHYYIFLEQLLKTYNASLCEGASSLSVIPPIPEAIGDLFFHFLRNDIDISASDVSLVLRSYIGVTSAFAVDLRLQRISSLIEILGCCYVRYVQEIINACSDENLLAATTDMVRELEGELMEAVKTPAGIYSLETILRPALQKFLTTARSFLPTE</sequence>
<organism evidence="1 2">
    <name type="scientific">Giardia muris</name>
    <dbReference type="NCBI Taxonomy" id="5742"/>
    <lineage>
        <taxon>Eukaryota</taxon>
        <taxon>Metamonada</taxon>
        <taxon>Diplomonadida</taxon>
        <taxon>Hexamitidae</taxon>
        <taxon>Giardiinae</taxon>
        <taxon>Giardia</taxon>
    </lineage>
</organism>
<evidence type="ECO:0000313" key="1">
    <source>
        <dbReference type="EMBL" id="TNJ29006.1"/>
    </source>
</evidence>
<reference evidence="1 2" key="1">
    <citation type="submission" date="2019-05" db="EMBL/GenBank/DDBJ databases">
        <title>The compact genome of Giardia muris reveals important steps in the evolution of intestinal protozoan parasites.</title>
        <authorList>
            <person name="Xu F."/>
            <person name="Jimenez-Gonzalez A."/>
            <person name="Einarsson E."/>
            <person name="Astvaldsson A."/>
            <person name="Peirasmaki D."/>
            <person name="Eckmann L."/>
            <person name="Andersson J.O."/>
            <person name="Svard S.G."/>
            <person name="Jerlstrom-Hultqvist J."/>
        </authorList>
    </citation>
    <scope>NUCLEOTIDE SEQUENCE [LARGE SCALE GENOMIC DNA]</scope>
    <source>
        <strain evidence="1 2">Roberts-Thomson</strain>
    </source>
</reference>
<accession>A0A4Z1SSV4</accession>
<name>A0A4Z1SSV4_GIAMU</name>
<gene>
    <name evidence="1" type="ORF">GMRT_11821</name>
</gene>
<dbReference type="VEuPathDB" id="GiardiaDB:GMRT_11821"/>
<dbReference type="AlphaFoldDB" id="A0A4Z1SSV4"/>
<comment type="caution">
    <text evidence="1">The sequence shown here is derived from an EMBL/GenBank/DDBJ whole genome shotgun (WGS) entry which is preliminary data.</text>
</comment>
<protein>
    <submittedName>
        <fullName evidence="1">Uncharacterized protein</fullName>
    </submittedName>
</protein>